<dbReference type="GO" id="GO:0008270">
    <property type="term" value="F:zinc ion binding"/>
    <property type="evidence" value="ECO:0007669"/>
    <property type="project" value="InterPro"/>
</dbReference>
<evidence type="ECO:0000259" key="18">
    <source>
        <dbReference type="Pfam" id="PF00749"/>
    </source>
</evidence>
<dbReference type="PANTHER" id="PTHR43311">
    <property type="entry name" value="GLUTAMATE--TRNA LIGASE"/>
    <property type="match status" value="1"/>
</dbReference>
<dbReference type="InterPro" id="IPR004527">
    <property type="entry name" value="Glu-tRNA-ligase_bac/mito"/>
</dbReference>
<evidence type="ECO:0000256" key="14">
    <source>
        <dbReference type="ARBA" id="ARBA00047366"/>
    </source>
</evidence>
<evidence type="ECO:0000256" key="17">
    <source>
        <dbReference type="RuleBase" id="RU363037"/>
    </source>
</evidence>
<name>V4AMQ8_LOTGI</name>
<evidence type="ECO:0000256" key="12">
    <source>
        <dbReference type="ARBA" id="ARBA00044251"/>
    </source>
</evidence>
<dbReference type="PROSITE" id="PS00178">
    <property type="entry name" value="AA_TRNA_LIGASE_I"/>
    <property type="match status" value="1"/>
</dbReference>
<dbReference type="GO" id="GO:0005739">
    <property type="term" value="C:mitochondrion"/>
    <property type="evidence" value="ECO:0007669"/>
    <property type="project" value="UniProtKB-SubCell"/>
</dbReference>
<dbReference type="EC" id="6.1.1.17" evidence="3"/>
<evidence type="ECO:0000256" key="11">
    <source>
        <dbReference type="ARBA" id="ARBA00044142"/>
    </source>
</evidence>
<dbReference type="CDD" id="cd00808">
    <property type="entry name" value="GluRS_core"/>
    <property type="match status" value="1"/>
</dbReference>
<evidence type="ECO:0000256" key="9">
    <source>
        <dbReference type="ARBA" id="ARBA00030865"/>
    </source>
</evidence>
<dbReference type="GO" id="GO:0000049">
    <property type="term" value="F:tRNA binding"/>
    <property type="evidence" value="ECO:0007669"/>
    <property type="project" value="InterPro"/>
</dbReference>
<dbReference type="Gene3D" id="1.10.10.350">
    <property type="match status" value="1"/>
</dbReference>
<dbReference type="EC" id="6.1.1.24" evidence="10"/>
<dbReference type="GO" id="GO:0005524">
    <property type="term" value="F:ATP binding"/>
    <property type="evidence" value="ECO:0007669"/>
    <property type="project" value="UniProtKB-KW"/>
</dbReference>
<keyword evidence="4 17" id="KW-0436">Ligase</keyword>
<comment type="catalytic activity">
    <reaction evidence="16">
        <text>tRNA(Gln) + L-glutamate + ATP = L-glutamyl-tRNA(Gln) + AMP + diphosphate</text>
        <dbReference type="Rhea" id="RHEA:64612"/>
        <dbReference type="Rhea" id="RHEA-COMP:9662"/>
        <dbReference type="Rhea" id="RHEA-COMP:9684"/>
        <dbReference type="ChEBI" id="CHEBI:29985"/>
        <dbReference type="ChEBI" id="CHEBI:30616"/>
        <dbReference type="ChEBI" id="CHEBI:33019"/>
        <dbReference type="ChEBI" id="CHEBI:78442"/>
        <dbReference type="ChEBI" id="CHEBI:78520"/>
        <dbReference type="ChEBI" id="CHEBI:456215"/>
    </reaction>
    <physiologicalReaction direction="left-to-right" evidence="16">
        <dbReference type="Rhea" id="RHEA:64613"/>
    </physiologicalReaction>
</comment>
<proteinExistence type="inferred from homology"/>
<dbReference type="RefSeq" id="XP_009044009.1">
    <property type="nucleotide sequence ID" value="XM_009045761.1"/>
</dbReference>
<feature type="domain" description="Glutamyl/glutaminyl-tRNA synthetase class Ib catalytic" evidence="18">
    <location>
        <begin position="45"/>
        <end position="328"/>
    </location>
</feature>
<sequence length="534" mass="61109">MTVRWSCLRRYTGTGVHVSTLNLKGKGAGTTNCPARLYCLGRDDKVRVRFGPSPTGMLHLGGLRTALYNYVFAKANNGTFIIRIEDTDQTRCIEGMSQKLENDLKWAGLIPDESPKIGGDYGPYLQSQRFDLYQNEIKKLLDNHSAYHCFCSSKRLELLRKDAARRGEQPRYDNKCRNLTSTEVRERHERGDPFVVRLKMESSNESFEDLIKGPISHNVADIEGDPVLLKTDKFPTYHFANVVDDHHMKITHVLRGDEWLTSTPKHVMLYKAFGWEIPKFAHLPLILNRNGTKLSKRQNDIQVEYLRQSGYFPEAVINYVTKVGGGFKSENLTGLNISDLISLFDVKLIKSNSGRLDPRFLEESNKKQLVKKLKDDRQTLVAKAKKLMEETFPVKCKSFLLSENDYVRILEWGISEGRVTNLCELVGPKFNILWSVPTSDQLKEFSKVIDSEKVLHDCKERLKELNVFEQNVVLEVLRCHMKEENLSPKHYMSFIRMSLCGLKKAAPVAEILMVLGKNESINRLQSAFQKLSSN</sequence>
<dbReference type="PRINTS" id="PR00987">
    <property type="entry name" value="TRNASYNTHGLU"/>
</dbReference>
<evidence type="ECO:0000256" key="13">
    <source>
        <dbReference type="ARBA" id="ARBA00044313"/>
    </source>
</evidence>
<dbReference type="GO" id="GO:0050561">
    <property type="term" value="F:glutamate-tRNA(Gln) ligase activity"/>
    <property type="evidence" value="ECO:0007669"/>
    <property type="project" value="UniProtKB-EC"/>
</dbReference>
<keyword evidence="6 17" id="KW-0067">ATP-binding</keyword>
<dbReference type="InterPro" id="IPR020751">
    <property type="entry name" value="aa-tRNA-synth_I_codon-bd_sub2"/>
</dbReference>
<dbReference type="SUPFAM" id="SSF48163">
    <property type="entry name" value="An anticodon-binding domain of class I aminoacyl-tRNA synthetases"/>
    <property type="match status" value="1"/>
</dbReference>
<dbReference type="NCBIfam" id="TIGR00464">
    <property type="entry name" value="gltX_bact"/>
    <property type="match status" value="1"/>
</dbReference>
<dbReference type="EMBL" id="KB199650">
    <property type="protein sequence ID" value="ESP05464.1"/>
    <property type="molecule type" value="Genomic_DNA"/>
</dbReference>
<dbReference type="GO" id="GO:0004818">
    <property type="term" value="F:glutamate-tRNA ligase activity"/>
    <property type="evidence" value="ECO:0007669"/>
    <property type="project" value="UniProtKB-EC"/>
</dbReference>
<dbReference type="Proteomes" id="UP000030746">
    <property type="component" value="Unassembled WGS sequence"/>
</dbReference>
<dbReference type="CTD" id="20229630"/>
<evidence type="ECO:0000259" key="19">
    <source>
        <dbReference type="Pfam" id="PF19269"/>
    </source>
</evidence>
<keyword evidence="7 17" id="KW-0648">Protein biosynthesis</keyword>
<protein>
    <recommendedName>
        <fullName evidence="11">Nondiscriminating glutamyl-tRNA synthetase EARS2, mitochondrial</fullName>
        <ecNumber evidence="3">6.1.1.17</ecNumber>
        <ecNumber evidence="10">6.1.1.24</ecNumber>
    </recommendedName>
    <alternativeName>
        <fullName evidence="13">Glutamate--tRNA(Gln) ligase EARS2, mitochondrial</fullName>
    </alternativeName>
    <alternativeName>
        <fullName evidence="9">Glutamyl-tRNA synthetase</fullName>
    </alternativeName>
    <alternativeName>
        <fullName evidence="12">Mitochondrial glutamyl-tRNA synthetase</fullName>
    </alternativeName>
</protein>
<dbReference type="STRING" id="225164.V4AMQ8"/>
<evidence type="ECO:0000256" key="6">
    <source>
        <dbReference type="ARBA" id="ARBA00022840"/>
    </source>
</evidence>
<evidence type="ECO:0000256" key="2">
    <source>
        <dbReference type="ARBA" id="ARBA00007894"/>
    </source>
</evidence>
<dbReference type="InterPro" id="IPR020058">
    <property type="entry name" value="Glu/Gln-tRNA-synth_Ib_cat-dom"/>
</dbReference>
<dbReference type="HAMAP" id="MF_00022">
    <property type="entry name" value="Glu_tRNA_synth_type1"/>
    <property type="match status" value="1"/>
</dbReference>
<keyword evidence="8 17" id="KW-0030">Aminoacyl-tRNA synthetase</keyword>
<evidence type="ECO:0000256" key="16">
    <source>
        <dbReference type="ARBA" id="ARBA00047689"/>
    </source>
</evidence>
<dbReference type="GO" id="GO:0006424">
    <property type="term" value="P:glutamyl-tRNA aminoacylation"/>
    <property type="evidence" value="ECO:0007669"/>
    <property type="project" value="InterPro"/>
</dbReference>
<dbReference type="InterPro" id="IPR000924">
    <property type="entry name" value="Glu/Gln-tRNA-synth"/>
</dbReference>
<dbReference type="InterPro" id="IPR045462">
    <property type="entry name" value="aa-tRNA-synth_I_cd-bd"/>
</dbReference>
<dbReference type="OrthoDB" id="428822at2759"/>
<dbReference type="InterPro" id="IPR014729">
    <property type="entry name" value="Rossmann-like_a/b/a_fold"/>
</dbReference>
<dbReference type="SUPFAM" id="SSF52374">
    <property type="entry name" value="Nucleotidylyl transferase"/>
    <property type="match status" value="1"/>
</dbReference>
<evidence type="ECO:0000256" key="5">
    <source>
        <dbReference type="ARBA" id="ARBA00022741"/>
    </source>
</evidence>
<evidence type="ECO:0000256" key="4">
    <source>
        <dbReference type="ARBA" id="ARBA00022598"/>
    </source>
</evidence>
<comment type="catalytic activity">
    <reaction evidence="14">
        <text>tRNA(Glu) + L-glutamate + ATP = L-glutamyl-tRNA(Glu) + AMP + diphosphate</text>
        <dbReference type="Rhea" id="RHEA:23540"/>
        <dbReference type="Rhea" id="RHEA-COMP:9663"/>
        <dbReference type="Rhea" id="RHEA-COMP:9680"/>
        <dbReference type="ChEBI" id="CHEBI:29985"/>
        <dbReference type="ChEBI" id="CHEBI:30616"/>
        <dbReference type="ChEBI" id="CHEBI:33019"/>
        <dbReference type="ChEBI" id="CHEBI:78442"/>
        <dbReference type="ChEBI" id="CHEBI:78520"/>
        <dbReference type="ChEBI" id="CHEBI:456215"/>
        <dbReference type="EC" id="6.1.1.17"/>
    </reaction>
    <physiologicalReaction direction="left-to-right" evidence="14">
        <dbReference type="Rhea" id="RHEA:23541"/>
    </physiologicalReaction>
</comment>
<dbReference type="AlphaFoldDB" id="V4AMQ8"/>
<dbReference type="InterPro" id="IPR001412">
    <property type="entry name" value="aa-tRNA-synth_I_CS"/>
</dbReference>
<evidence type="ECO:0000256" key="15">
    <source>
        <dbReference type="ARBA" id="ARBA00047479"/>
    </source>
</evidence>
<evidence type="ECO:0000313" key="20">
    <source>
        <dbReference type="EMBL" id="ESP05464.1"/>
    </source>
</evidence>
<feature type="domain" description="Aminoacyl-tRNA synthetase class I anticodon-binding" evidence="19">
    <location>
        <begin position="444"/>
        <end position="527"/>
    </location>
</feature>
<evidence type="ECO:0000256" key="3">
    <source>
        <dbReference type="ARBA" id="ARBA00012835"/>
    </source>
</evidence>
<evidence type="ECO:0000256" key="8">
    <source>
        <dbReference type="ARBA" id="ARBA00023146"/>
    </source>
</evidence>
<gene>
    <name evidence="20" type="ORF">LOTGIDRAFT_102583</name>
</gene>
<dbReference type="OMA" id="HGATNVM"/>
<keyword evidence="21" id="KW-1185">Reference proteome</keyword>
<evidence type="ECO:0000256" key="7">
    <source>
        <dbReference type="ARBA" id="ARBA00022917"/>
    </source>
</evidence>
<dbReference type="FunFam" id="3.40.50.620:FF:000045">
    <property type="entry name" value="Glutamate--tRNA ligase, mitochondrial"/>
    <property type="match status" value="1"/>
</dbReference>
<reference evidence="20 21" key="1">
    <citation type="journal article" date="2013" name="Nature">
        <title>Insights into bilaterian evolution from three spiralian genomes.</title>
        <authorList>
            <person name="Simakov O."/>
            <person name="Marletaz F."/>
            <person name="Cho S.J."/>
            <person name="Edsinger-Gonzales E."/>
            <person name="Havlak P."/>
            <person name="Hellsten U."/>
            <person name="Kuo D.H."/>
            <person name="Larsson T."/>
            <person name="Lv J."/>
            <person name="Arendt D."/>
            <person name="Savage R."/>
            <person name="Osoegawa K."/>
            <person name="de Jong P."/>
            <person name="Grimwood J."/>
            <person name="Chapman J.A."/>
            <person name="Shapiro H."/>
            <person name="Aerts A."/>
            <person name="Otillar R.P."/>
            <person name="Terry A.Y."/>
            <person name="Boore J.L."/>
            <person name="Grigoriev I.V."/>
            <person name="Lindberg D.R."/>
            <person name="Seaver E.C."/>
            <person name="Weisblat D.A."/>
            <person name="Putnam N.H."/>
            <person name="Rokhsar D.S."/>
        </authorList>
    </citation>
    <scope>NUCLEOTIDE SEQUENCE [LARGE SCALE GENOMIC DNA]</scope>
</reference>
<dbReference type="Pfam" id="PF00749">
    <property type="entry name" value="tRNA-synt_1c"/>
    <property type="match status" value="1"/>
</dbReference>
<keyword evidence="5 17" id="KW-0547">Nucleotide-binding</keyword>
<comment type="subcellular location">
    <subcellularLocation>
        <location evidence="1">Mitochondrion</location>
    </subcellularLocation>
</comment>
<dbReference type="KEGG" id="lgi:LOTGIDRAFT_102583"/>
<comment type="catalytic activity">
    <reaction evidence="15">
        <text>tRNA(Glx) + L-glutamate + ATP = L-glutamyl-tRNA(Glx) + AMP + diphosphate</text>
        <dbReference type="Rhea" id="RHEA:18397"/>
        <dbReference type="Rhea" id="RHEA-COMP:9713"/>
        <dbReference type="Rhea" id="RHEA-COMP:9716"/>
        <dbReference type="ChEBI" id="CHEBI:29985"/>
        <dbReference type="ChEBI" id="CHEBI:30616"/>
        <dbReference type="ChEBI" id="CHEBI:33019"/>
        <dbReference type="ChEBI" id="CHEBI:78442"/>
        <dbReference type="ChEBI" id="CHEBI:78520"/>
        <dbReference type="ChEBI" id="CHEBI:456215"/>
        <dbReference type="EC" id="6.1.1.24"/>
    </reaction>
    <physiologicalReaction direction="left-to-right" evidence="15">
        <dbReference type="Rhea" id="RHEA:18398"/>
    </physiologicalReaction>
</comment>
<organism evidence="20 21">
    <name type="scientific">Lottia gigantea</name>
    <name type="common">Giant owl limpet</name>
    <dbReference type="NCBI Taxonomy" id="225164"/>
    <lineage>
        <taxon>Eukaryota</taxon>
        <taxon>Metazoa</taxon>
        <taxon>Spiralia</taxon>
        <taxon>Lophotrochozoa</taxon>
        <taxon>Mollusca</taxon>
        <taxon>Gastropoda</taxon>
        <taxon>Patellogastropoda</taxon>
        <taxon>Lottioidea</taxon>
        <taxon>Lottiidae</taxon>
        <taxon>Lottia</taxon>
    </lineage>
</organism>
<dbReference type="InterPro" id="IPR033910">
    <property type="entry name" value="GluRS_core"/>
</dbReference>
<evidence type="ECO:0000256" key="10">
    <source>
        <dbReference type="ARBA" id="ARBA00044054"/>
    </source>
</evidence>
<dbReference type="PANTHER" id="PTHR43311:SF2">
    <property type="entry name" value="GLUTAMATE--TRNA LIGASE, MITOCHONDRIAL-RELATED"/>
    <property type="match status" value="1"/>
</dbReference>
<evidence type="ECO:0000313" key="21">
    <source>
        <dbReference type="Proteomes" id="UP000030746"/>
    </source>
</evidence>
<dbReference type="InterPro" id="IPR049940">
    <property type="entry name" value="GluQ/Sye"/>
</dbReference>
<dbReference type="Gene3D" id="3.40.50.620">
    <property type="entry name" value="HUPs"/>
    <property type="match status" value="1"/>
</dbReference>
<accession>V4AMQ8</accession>
<evidence type="ECO:0000256" key="1">
    <source>
        <dbReference type="ARBA" id="ARBA00004173"/>
    </source>
</evidence>
<comment type="similarity">
    <text evidence="2">Belongs to the class-I aminoacyl-tRNA synthetase family. Glutamate--tRNA ligase type 1 subfamily.</text>
</comment>
<dbReference type="Pfam" id="PF19269">
    <property type="entry name" value="Anticodon_2"/>
    <property type="match status" value="1"/>
</dbReference>
<dbReference type="HOGENOM" id="CLU_015768_6_3_1"/>
<dbReference type="GeneID" id="20229630"/>
<dbReference type="InterPro" id="IPR008925">
    <property type="entry name" value="aa_tRNA-synth_I_cd-bd_sf"/>
</dbReference>